<dbReference type="EMBL" id="KN831806">
    <property type="protein sequence ID" value="KIM36367.1"/>
    <property type="molecule type" value="Genomic_DNA"/>
</dbReference>
<gene>
    <name evidence="2" type="ORF">M413DRAFT_449241</name>
</gene>
<accession>A0A0C2Y5N6</accession>
<sequence length="627" mass="68601">MVFEANQNTQDGGSSGHQQFRSESGSPFSVVENVEAGLASPITISLSQGVEDAKKPAIPLIAVDSFLPLLKTLPALVFDESIYHLRGAISKSELQNLSAYAQTIGEFALNSKLIGDEQHDIALGALMRLAQLKIHHTPGPLLPSLKQLRVIEPNESSISQLSLFFTGSLRTLKATGIPNNQQSTFLSFLITLAGEAPLLSSITLGPGLFTARCLNACLKFDHLRHFELLDAASSIDFYFLVAIGGLRDLETFILDARTATYVSPRSDDSPSQANSASIGFFSPSPYPSHLNSVFGSPSFPPQGPKSPGLGSLFGAQPRSLPPNPTCEPINVHSSSEPDEIVGRFSRLKRLDIIGSLPLICDLYEHVISADLGRLGMTLVQNSPSEAQKGKAKKALPSTPSKIDKEIDLFFSLIKHAVEERWPLTLRGVRLGHIQEYRDCNSDPIPAALPFTTFTLLLKHEAMENLEIAGWTLPYNSEKKHPIDEILEAALPNLNTIHLPIGGPTPGIQFAQLLFIIRAFPKLVSLQCGFEQPGTCPIPPIHATDVPPHGLKVLSVGHQDSAIDEKRRIRIASFLDMLFPHLERIETHARHQPETWAYIYELIKMCQESRSNHANRLYVSSGIQLSLS</sequence>
<evidence type="ECO:0000256" key="1">
    <source>
        <dbReference type="SAM" id="MobiDB-lite"/>
    </source>
</evidence>
<dbReference type="Proteomes" id="UP000053424">
    <property type="component" value="Unassembled WGS sequence"/>
</dbReference>
<feature type="region of interest" description="Disordered" evidence="1">
    <location>
        <begin position="1"/>
        <end position="24"/>
    </location>
</feature>
<name>A0A0C2Y5N6_HEBCY</name>
<organism evidence="2 3">
    <name type="scientific">Hebeloma cylindrosporum</name>
    <dbReference type="NCBI Taxonomy" id="76867"/>
    <lineage>
        <taxon>Eukaryota</taxon>
        <taxon>Fungi</taxon>
        <taxon>Dikarya</taxon>
        <taxon>Basidiomycota</taxon>
        <taxon>Agaricomycotina</taxon>
        <taxon>Agaricomycetes</taxon>
        <taxon>Agaricomycetidae</taxon>
        <taxon>Agaricales</taxon>
        <taxon>Agaricineae</taxon>
        <taxon>Hymenogastraceae</taxon>
        <taxon>Hebeloma</taxon>
    </lineage>
</organism>
<dbReference type="AlphaFoldDB" id="A0A0C2Y5N6"/>
<reference evidence="2 3" key="1">
    <citation type="submission" date="2014-04" db="EMBL/GenBank/DDBJ databases">
        <authorList>
            <consortium name="DOE Joint Genome Institute"/>
            <person name="Kuo A."/>
            <person name="Gay G."/>
            <person name="Dore J."/>
            <person name="Kohler A."/>
            <person name="Nagy L.G."/>
            <person name="Floudas D."/>
            <person name="Copeland A."/>
            <person name="Barry K.W."/>
            <person name="Cichocki N."/>
            <person name="Veneault-Fourrey C."/>
            <person name="LaButti K."/>
            <person name="Lindquist E.A."/>
            <person name="Lipzen A."/>
            <person name="Lundell T."/>
            <person name="Morin E."/>
            <person name="Murat C."/>
            <person name="Sun H."/>
            <person name="Tunlid A."/>
            <person name="Henrissat B."/>
            <person name="Grigoriev I.V."/>
            <person name="Hibbett D.S."/>
            <person name="Martin F."/>
            <person name="Nordberg H.P."/>
            <person name="Cantor M.N."/>
            <person name="Hua S.X."/>
        </authorList>
    </citation>
    <scope>NUCLEOTIDE SEQUENCE [LARGE SCALE GENOMIC DNA]</scope>
    <source>
        <strain evidence="3">h7</strain>
    </source>
</reference>
<evidence type="ECO:0000313" key="2">
    <source>
        <dbReference type="EMBL" id="KIM36367.1"/>
    </source>
</evidence>
<proteinExistence type="predicted"/>
<reference evidence="3" key="2">
    <citation type="submission" date="2015-01" db="EMBL/GenBank/DDBJ databases">
        <title>Evolutionary Origins and Diversification of the Mycorrhizal Mutualists.</title>
        <authorList>
            <consortium name="DOE Joint Genome Institute"/>
            <consortium name="Mycorrhizal Genomics Consortium"/>
            <person name="Kohler A."/>
            <person name="Kuo A."/>
            <person name="Nagy L.G."/>
            <person name="Floudas D."/>
            <person name="Copeland A."/>
            <person name="Barry K.W."/>
            <person name="Cichocki N."/>
            <person name="Veneault-Fourrey C."/>
            <person name="LaButti K."/>
            <person name="Lindquist E.A."/>
            <person name="Lipzen A."/>
            <person name="Lundell T."/>
            <person name="Morin E."/>
            <person name="Murat C."/>
            <person name="Riley R."/>
            <person name="Ohm R."/>
            <person name="Sun H."/>
            <person name="Tunlid A."/>
            <person name="Henrissat B."/>
            <person name="Grigoriev I.V."/>
            <person name="Hibbett D.S."/>
            <person name="Martin F."/>
        </authorList>
    </citation>
    <scope>NUCLEOTIDE SEQUENCE [LARGE SCALE GENOMIC DNA]</scope>
    <source>
        <strain evidence="3">h7</strain>
    </source>
</reference>
<dbReference type="HOGENOM" id="CLU_436173_0_0_1"/>
<feature type="region of interest" description="Disordered" evidence="1">
    <location>
        <begin position="293"/>
        <end position="313"/>
    </location>
</feature>
<evidence type="ECO:0000313" key="3">
    <source>
        <dbReference type="Proteomes" id="UP000053424"/>
    </source>
</evidence>
<dbReference type="OrthoDB" id="3065347at2759"/>
<protein>
    <submittedName>
        <fullName evidence="2">Uncharacterized protein</fullName>
    </submittedName>
</protein>
<keyword evidence="3" id="KW-1185">Reference proteome</keyword>